<feature type="transmembrane region" description="Helical" evidence="1">
    <location>
        <begin position="190"/>
        <end position="212"/>
    </location>
</feature>
<gene>
    <name evidence="2" type="ORF">EHQ30_01905</name>
</gene>
<feature type="transmembrane region" description="Helical" evidence="1">
    <location>
        <begin position="127"/>
        <end position="146"/>
    </location>
</feature>
<feature type="transmembrane region" description="Helical" evidence="1">
    <location>
        <begin position="365"/>
        <end position="387"/>
    </location>
</feature>
<evidence type="ECO:0000256" key="1">
    <source>
        <dbReference type="SAM" id="Phobius"/>
    </source>
</evidence>
<keyword evidence="1" id="KW-0812">Transmembrane</keyword>
<feature type="transmembrane region" description="Helical" evidence="1">
    <location>
        <begin position="95"/>
        <end position="121"/>
    </location>
</feature>
<dbReference type="RefSeq" id="WP_135676545.1">
    <property type="nucleotide sequence ID" value="NZ_RQFP01000001.1"/>
</dbReference>
<protein>
    <submittedName>
        <fullName evidence="2">Dolichyl-phosphate-mannose-protein mannosyltransferase</fullName>
    </submittedName>
</protein>
<evidence type="ECO:0000313" key="3">
    <source>
        <dbReference type="Proteomes" id="UP000297891"/>
    </source>
</evidence>
<name>A0A5F1Z9U7_9LEPT</name>
<feature type="transmembrane region" description="Helical" evidence="1">
    <location>
        <begin position="6"/>
        <end position="26"/>
    </location>
</feature>
<keyword evidence="2" id="KW-0808">Transferase</keyword>
<feature type="transmembrane region" description="Helical" evidence="1">
    <location>
        <begin position="224"/>
        <end position="242"/>
    </location>
</feature>
<dbReference type="GO" id="GO:0016757">
    <property type="term" value="F:glycosyltransferase activity"/>
    <property type="evidence" value="ECO:0007669"/>
    <property type="project" value="UniProtKB-KW"/>
</dbReference>
<feature type="transmembrane region" description="Helical" evidence="1">
    <location>
        <begin position="153"/>
        <end position="170"/>
    </location>
</feature>
<keyword evidence="3" id="KW-1185">Reference proteome</keyword>
<reference evidence="2" key="1">
    <citation type="journal article" date="2019" name="PLoS Negl. Trop. Dis.">
        <title>Revisiting the worldwide diversity of Leptospira species in the environment.</title>
        <authorList>
            <person name="Vincent A.T."/>
            <person name="Schiettekatte O."/>
            <person name="Bourhy P."/>
            <person name="Veyrier F.J."/>
            <person name="Picardeau M."/>
        </authorList>
    </citation>
    <scope>NUCLEOTIDE SEQUENCE [LARGE SCALE GENOMIC DNA]</scope>
    <source>
        <strain evidence="2">201800277</strain>
    </source>
</reference>
<dbReference type="AlphaFoldDB" id="A0A5F1Z9U7"/>
<dbReference type="OrthoDB" id="345104at2"/>
<dbReference type="InterPro" id="IPR059217">
    <property type="entry name" value="LA3751_2-like"/>
</dbReference>
<proteinExistence type="predicted"/>
<organism evidence="2 3">
    <name type="scientific">Leptospira brenneri</name>
    <dbReference type="NCBI Taxonomy" id="2023182"/>
    <lineage>
        <taxon>Bacteria</taxon>
        <taxon>Pseudomonadati</taxon>
        <taxon>Spirochaetota</taxon>
        <taxon>Spirochaetia</taxon>
        <taxon>Leptospirales</taxon>
        <taxon>Leptospiraceae</taxon>
        <taxon>Leptospira</taxon>
    </lineage>
</organism>
<feature type="transmembrane region" description="Helical" evidence="1">
    <location>
        <begin position="311"/>
        <end position="329"/>
    </location>
</feature>
<dbReference type="Proteomes" id="UP000297891">
    <property type="component" value="Unassembled WGS sequence"/>
</dbReference>
<feature type="transmembrane region" description="Helical" evidence="1">
    <location>
        <begin position="282"/>
        <end position="299"/>
    </location>
</feature>
<dbReference type="EMBL" id="RQFP01000001">
    <property type="protein sequence ID" value="TGK95417.1"/>
    <property type="molecule type" value="Genomic_DNA"/>
</dbReference>
<keyword evidence="1" id="KW-1133">Transmembrane helix</keyword>
<keyword evidence="1" id="KW-0472">Membrane</keyword>
<feature type="transmembrane region" description="Helical" evidence="1">
    <location>
        <begin position="335"/>
        <end position="353"/>
    </location>
</feature>
<keyword evidence="2" id="KW-0328">Glycosyltransferase</keyword>
<accession>A0A5F1Z9U7</accession>
<dbReference type="NCBIfam" id="NF047440">
    <property type="entry name" value="LA3751_2_3_fam"/>
    <property type="match status" value="1"/>
</dbReference>
<sequence>MTLKSKSPAIIIASIAFLFFILQVLIRVDTYYLSDPLVKMIQTVSLWKQNWSTEGILYPARDLDPLFQLSPLNEGFVFLNNDRLIGQYPIAFTSLYSLFGFLPFSVLPYFNFIFLLLFINLLFKNSIQISTIIIVSLGTVVFPLLVDFSENGLFIILAGYGYSFLFKAFLSDKKNDWILGNLFLGLSLWFRLEGILFFFAIQATIGFIQIFIKKESIIQNFHPVRYSIFILFLIAFLLWNTFSYSHPLGTRHLTNFDHNGRTITDQIKIFFSMVFTYPRPDGWSFGFFLHSPIFLYAIAKLRKKQILDHPNLLFHLLSAIIFIIIAGISSPNDGITLTGRYLVVTIFPLSFILNEQMEKLKTKKWILYSIYTWMLLCSFVVILIFYFSSSELRKLRKELSKFNSPLIVTTNELISGGFGLELVDKKVICVRRDNLLDYFSENLKKNMPNEFTILTVEKETNYNKDERRLFTSILTKSEQSGYDCSTEEHTARILGRKCIQLKQK</sequence>
<evidence type="ECO:0000313" key="2">
    <source>
        <dbReference type="EMBL" id="TGK95417.1"/>
    </source>
</evidence>
<comment type="caution">
    <text evidence="2">The sequence shown here is derived from an EMBL/GenBank/DDBJ whole genome shotgun (WGS) entry which is preliminary data.</text>
</comment>